<keyword evidence="7 11" id="KW-0560">Oxidoreductase</keyword>
<evidence type="ECO:0000256" key="5">
    <source>
        <dbReference type="ARBA" id="ARBA00022630"/>
    </source>
</evidence>
<dbReference type="Pfam" id="PF01593">
    <property type="entry name" value="Amino_oxidase"/>
    <property type="match status" value="1"/>
</dbReference>
<evidence type="ECO:0000256" key="3">
    <source>
        <dbReference type="ARBA" id="ARBA00010551"/>
    </source>
</evidence>
<comment type="subcellular location">
    <subcellularLocation>
        <location evidence="11">Mitochondrion inner membrane</location>
    </subcellularLocation>
</comment>
<organism evidence="13 14">
    <name type="scientific">Scheffersomyces spartinae</name>
    <dbReference type="NCBI Taxonomy" id="45513"/>
    <lineage>
        <taxon>Eukaryota</taxon>
        <taxon>Fungi</taxon>
        <taxon>Dikarya</taxon>
        <taxon>Ascomycota</taxon>
        <taxon>Saccharomycotina</taxon>
        <taxon>Pichiomycetes</taxon>
        <taxon>Debaryomycetaceae</taxon>
        <taxon>Scheffersomyces</taxon>
    </lineage>
</organism>
<comment type="function">
    <text evidence="1 11">Catalyzes the 6-electron oxidation of protoporphyrinogen-IX to form protoporphyrin-IX.</text>
</comment>
<dbReference type="GO" id="GO:0006782">
    <property type="term" value="P:protoporphyrinogen IX biosynthetic process"/>
    <property type="evidence" value="ECO:0007669"/>
    <property type="project" value="UniProtKB-UniRule"/>
</dbReference>
<accession>A0A9P8AHN9</accession>
<dbReference type="GO" id="GO:0004729">
    <property type="term" value="F:oxygen-dependent protoporphyrinogen oxidase activity"/>
    <property type="evidence" value="ECO:0007669"/>
    <property type="project" value="UniProtKB-UniRule"/>
</dbReference>
<dbReference type="InterPro" id="IPR002937">
    <property type="entry name" value="Amino_oxidase"/>
</dbReference>
<keyword evidence="5 11" id="KW-0285">Flavoprotein</keyword>
<evidence type="ECO:0000256" key="4">
    <source>
        <dbReference type="ARBA" id="ARBA00012867"/>
    </source>
</evidence>
<evidence type="ECO:0000313" key="14">
    <source>
        <dbReference type="Proteomes" id="UP000790833"/>
    </source>
</evidence>
<dbReference type="PANTHER" id="PTHR42923:SF3">
    <property type="entry name" value="PROTOPORPHYRINOGEN OXIDASE"/>
    <property type="match status" value="1"/>
</dbReference>
<dbReference type="GO" id="GO:0005743">
    <property type="term" value="C:mitochondrial inner membrane"/>
    <property type="evidence" value="ECO:0007669"/>
    <property type="project" value="UniProtKB-SubCell"/>
</dbReference>
<gene>
    <name evidence="13" type="primary">HEM14</name>
    <name evidence="13" type="ORF">KQ657_001079</name>
</gene>
<feature type="domain" description="Amine oxidase" evidence="12">
    <location>
        <begin position="22"/>
        <end position="335"/>
    </location>
</feature>
<comment type="caution">
    <text evidence="13">The sequence shown here is derived from an EMBL/GenBank/DDBJ whole genome shotgun (WGS) entry which is preliminary data.</text>
</comment>
<dbReference type="InterPro" id="IPR036188">
    <property type="entry name" value="FAD/NAD-bd_sf"/>
</dbReference>
<dbReference type="EC" id="1.3.3.4" evidence="4 11"/>
<evidence type="ECO:0000313" key="13">
    <source>
        <dbReference type="EMBL" id="KAG7192972.1"/>
    </source>
</evidence>
<dbReference type="SUPFAM" id="SSF51905">
    <property type="entry name" value="FAD/NAD(P)-binding domain"/>
    <property type="match status" value="1"/>
</dbReference>
<keyword evidence="6 11" id="KW-0274">FAD</keyword>
<proteinExistence type="inferred from homology"/>
<keyword evidence="8 11" id="KW-0350">Heme biosynthesis</keyword>
<dbReference type="InterPro" id="IPR050464">
    <property type="entry name" value="Zeta_carotene_desat/Oxidored"/>
</dbReference>
<reference evidence="13" key="1">
    <citation type="submission" date="2021-03" db="EMBL/GenBank/DDBJ databases">
        <authorList>
            <person name="Palmer J.M."/>
        </authorList>
    </citation>
    <scope>NUCLEOTIDE SEQUENCE</scope>
    <source>
        <strain evidence="13">ARV_011</strain>
    </source>
</reference>
<dbReference type="Gene3D" id="3.50.50.60">
    <property type="entry name" value="FAD/NAD(P)-binding domain"/>
    <property type="match status" value="1"/>
</dbReference>
<dbReference type="OrthoDB" id="438553at2759"/>
<evidence type="ECO:0000256" key="7">
    <source>
        <dbReference type="ARBA" id="ARBA00023002"/>
    </source>
</evidence>
<comment type="similarity">
    <text evidence="3 11">Belongs to the protoporphyrinogen/coproporphyrinogen oxidase family. Protoporphyrinogen oxidase subfamily.</text>
</comment>
<dbReference type="NCBIfam" id="TIGR00562">
    <property type="entry name" value="proto_IX_ox"/>
    <property type="match status" value="1"/>
</dbReference>
<evidence type="ECO:0000259" key="12">
    <source>
        <dbReference type="Pfam" id="PF01593"/>
    </source>
</evidence>
<dbReference type="GeneID" id="66114453"/>
<dbReference type="EMBL" id="JAHMUF010000014">
    <property type="protein sequence ID" value="KAG7192972.1"/>
    <property type="molecule type" value="Genomic_DNA"/>
</dbReference>
<dbReference type="AlphaFoldDB" id="A0A9P8AHN9"/>
<dbReference type="RefSeq" id="XP_043048521.1">
    <property type="nucleotide sequence ID" value="XM_043191889.1"/>
</dbReference>
<sequence>MTASSLTSLRMNAKVAVVGGGVSGLSFAYFLSKLRPDVNITIYEKSNRAGGWICTEPQPKAGGYFEKGPRTLRGVRSGTLLIVDILRRLGLSNQIQVIPKSSTVNKKYLLYDGQLVQTPDSALSTLKFLETGILKGVPLSILREPFQKSTTKKDQITDESIESFFKRRFGNARLIDNMLSAIIYGVYSGDPSKLSIRSIFPQLVKFEDDHGSLVRGWFKSRSQAESESVDPETTVLRQYEESIAPEAGLNSLKSQLSSFSMLKLKDGLQVLPTAIASYLESEGVNKNTTTTTIEYGTDITAIDPKNLTITTSKEGVPKKFDHIRSTINSNTLANLIGRNKDTFNLDYATIFLVNAYSKSAKLINKHGFGFLVPRSTKTPEMLLGTINDSDIEQNSVQLFERESLEETETAQPLDSYNKITFMFGGPHYNREIPSENIRLRLVRESLTRYLGIDLSEHRLIILKPGEKLSTPINDSDIVISYALQQDCIPQYNVGYEEKKTNAIKWLNEVSGGKFSLGGMAFAKQVGVPDCVFNAFEDAYSISGIKDGN</sequence>
<dbReference type="Proteomes" id="UP000790833">
    <property type="component" value="Unassembled WGS sequence"/>
</dbReference>
<evidence type="ECO:0000256" key="6">
    <source>
        <dbReference type="ARBA" id="ARBA00022827"/>
    </source>
</evidence>
<evidence type="ECO:0000256" key="10">
    <source>
        <dbReference type="ARBA" id="ARBA00047554"/>
    </source>
</evidence>
<comment type="cofactor">
    <cofactor evidence="11">
        <name>FAD</name>
        <dbReference type="ChEBI" id="CHEBI:57692"/>
    </cofactor>
    <text evidence="11">Binds 1 FAD per subunit.</text>
</comment>
<evidence type="ECO:0000256" key="2">
    <source>
        <dbReference type="ARBA" id="ARBA00005073"/>
    </source>
</evidence>
<evidence type="ECO:0000256" key="1">
    <source>
        <dbReference type="ARBA" id="ARBA00002600"/>
    </source>
</evidence>
<name>A0A9P8AHN9_9ASCO</name>
<dbReference type="PANTHER" id="PTHR42923">
    <property type="entry name" value="PROTOPORPHYRINOGEN OXIDASE"/>
    <property type="match status" value="1"/>
</dbReference>
<protein>
    <recommendedName>
        <fullName evidence="4 11">Protoporphyrinogen oxidase</fullName>
        <ecNumber evidence="4 11">1.3.3.4</ecNumber>
    </recommendedName>
</protein>
<comment type="pathway">
    <text evidence="2 11">Porphyrin-containing compound metabolism; protoporphyrin-IX biosynthesis; protoporphyrin-IX from protoporphyrinogen-IX: step 1/1.</text>
</comment>
<keyword evidence="9 11" id="KW-0627">Porphyrin biosynthesis</keyword>
<comment type="catalytic activity">
    <reaction evidence="10 11">
        <text>protoporphyrinogen IX + 3 O2 = protoporphyrin IX + 3 H2O2</text>
        <dbReference type="Rhea" id="RHEA:25576"/>
        <dbReference type="ChEBI" id="CHEBI:15379"/>
        <dbReference type="ChEBI" id="CHEBI:16240"/>
        <dbReference type="ChEBI" id="CHEBI:57306"/>
        <dbReference type="ChEBI" id="CHEBI:57307"/>
        <dbReference type="EC" id="1.3.3.4"/>
    </reaction>
</comment>
<keyword evidence="14" id="KW-1185">Reference proteome</keyword>
<evidence type="ECO:0000256" key="8">
    <source>
        <dbReference type="ARBA" id="ARBA00023133"/>
    </source>
</evidence>
<evidence type="ECO:0000256" key="9">
    <source>
        <dbReference type="ARBA" id="ARBA00023244"/>
    </source>
</evidence>
<evidence type="ECO:0000256" key="11">
    <source>
        <dbReference type="RuleBase" id="RU367069"/>
    </source>
</evidence>
<dbReference type="InterPro" id="IPR004572">
    <property type="entry name" value="Protoporphyrinogen_oxidase"/>
</dbReference>
<dbReference type="SUPFAM" id="SSF54373">
    <property type="entry name" value="FAD-linked reductases, C-terminal domain"/>
    <property type="match status" value="1"/>
</dbReference>